<feature type="region of interest" description="Disordered" evidence="1">
    <location>
        <begin position="52"/>
        <end position="89"/>
    </location>
</feature>
<dbReference type="SUPFAM" id="SSF141571">
    <property type="entry name" value="Pentapeptide repeat-like"/>
    <property type="match status" value="1"/>
</dbReference>
<name>A0A139H654_9PEZI</name>
<sequence length="396" mass="44743">MPYDHVIALKRIFRQLSATKTISMASFNREKYTFDVASTATKFSTMTITKSATQRNDSLDPDRTPVQQKLRPNLYGDPPKPTYTQSSITLPPPGFSAAPLFKHNLRGCKITPGSRLDCCTLIDVNVDGCQLTECVIMSEVLIPKLRNCSLIDCTIMDVEIQGCEIRSTTGDQIHDPTERRFDHAGELFRQGGASQLKRCQITNTKIVHAQAKNCRLEHVEAKYLIATMCEFQYCKLLTCELRESISNCGEISGGTSSTNAGPSIAVTSSGNDIQLLNQTITPPEAHPSPYREQLDPGSVRYPAQRKQREDNVDNIRRMQGEQPLKLGYFKDQRRHMLREILGEVAAAADVADYRDSLRTMRRHSRENTPTRRDVVEVDRSRHRSAWQRMMDGDQNF</sequence>
<keyword evidence="3" id="KW-1185">Reference proteome</keyword>
<dbReference type="OrthoDB" id="3646408at2759"/>
<dbReference type="AlphaFoldDB" id="A0A139H654"/>
<dbReference type="EMBL" id="LFZN01000131">
    <property type="protein sequence ID" value="KXS97849.1"/>
    <property type="molecule type" value="Genomic_DNA"/>
</dbReference>
<dbReference type="Proteomes" id="UP000070133">
    <property type="component" value="Unassembled WGS sequence"/>
</dbReference>
<reference evidence="2 3" key="1">
    <citation type="submission" date="2015-07" db="EMBL/GenBank/DDBJ databases">
        <title>Comparative genomics of the Sigatoka disease complex on banana suggests a link between parallel evolutionary changes in Pseudocercospora fijiensis and Pseudocercospora eumusae and increased virulence on the banana host.</title>
        <authorList>
            <person name="Chang T.-C."/>
            <person name="Salvucci A."/>
            <person name="Crous P.W."/>
            <person name="Stergiopoulos I."/>
        </authorList>
    </citation>
    <scope>NUCLEOTIDE SEQUENCE [LARGE SCALE GENOMIC DNA]</scope>
    <source>
        <strain evidence="2 3">CBS 114824</strain>
    </source>
</reference>
<evidence type="ECO:0000256" key="1">
    <source>
        <dbReference type="SAM" id="MobiDB-lite"/>
    </source>
</evidence>
<evidence type="ECO:0000313" key="2">
    <source>
        <dbReference type="EMBL" id="KXS97849.1"/>
    </source>
</evidence>
<protein>
    <submittedName>
        <fullName evidence="2">Uncharacterized protein</fullName>
    </submittedName>
</protein>
<dbReference type="Gene3D" id="2.160.20.80">
    <property type="entry name" value="E3 ubiquitin-protein ligase SopA"/>
    <property type="match status" value="1"/>
</dbReference>
<accession>A0A139H654</accession>
<organism evidence="2 3">
    <name type="scientific">Pseudocercospora eumusae</name>
    <dbReference type="NCBI Taxonomy" id="321146"/>
    <lineage>
        <taxon>Eukaryota</taxon>
        <taxon>Fungi</taxon>
        <taxon>Dikarya</taxon>
        <taxon>Ascomycota</taxon>
        <taxon>Pezizomycotina</taxon>
        <taxon>Dothideomycetes</taxon>
        <taxon>Dothideomycetidae</taxon>
        <taxon>Mycosphaerellales</taxon>
        <taxon>Mycosphaerellaceae</taxon>
        <taxon>Pseudocercospora</taxon>
    </lineage>
</organism>
<evidence type="ECO:0000313" key="3">
    <source>
        <dbReference type="Proteomes" id="UP000070133"/>
    </source>
</evidence>
<gene>
    <name evidence="2" type="ORF">AC578_7657</name>
</gene>
<comment type="caution">
    <text evidence="2">The sequence shown here is derived from an EMBL/GenBank/DDBJ whole genome shotgun (WGS) entry which is preliminary data.</text>
</comment>
<proteinExistence type="predicted"/>